<dbReference type="EMBL" id="CP042913">
    <property type="protein sequence ID" value="QEG37151.1"/>
    <property type="molecule type" value="Genomic_DNA"/>
</dbReference>
<sequence length="431" mass="48098">MQSKVLMSHLSIEQRRQFESLDRELLEEHQLARVNNLLSTIRPQNKFYATKLVDCPQQLESLEQLTELPMTTKEELVGENGNPTNVTWPLDRYVRYHQTSGTRGRPLTVLDTSEDWQWWVDCWQYVLDAAQVTESDRAMLAFSFGPFIGFWSAHDALVDRGTLAIPGGGMSTLGRLEMMQRTGATVLFCTPTYALHLGEVAKQNGFDLAADLQIRKIVVAGEPGGSIPATCARIEAAWGAQVTDHSGASEVGPWGFGDTRGTGLHVLESEFVAEFISVETGKSAAEGELAQLVLTPLGRSGMPVIRYQTGDLVRPYWPTEGENRFVLLSGGVLGRTDDMFVVRGVNIFPSSIEEILHSFPEVAEYRFTIGKRGELDEMLLEVEDLLQQPSRIAEALNLRLGLRVEVQQAEPQSLPRYEGKGRRFIDERKSD</sequence>
<keyword evidence="2" id="KW-0436">Ligase</keyword>
<dbReference type="EC" id="6.2.1.30" evidence="2"/>
<dbReference type="AlphaFoldDB" id="A0A5B9QSM9"/>
<dbReference type="InterPro" id="IPR045851">
    <property type="entry name" value="AMP-bd_C_sf"/>
</dbReference>
<dbReference type="GO" id="GO:0047475">
    <property type="term" value="F:phenylacetate-CoA ligase activity"/>
    <property type="evidence" value="ECO:0007669"/>
    <property type="project" value="UniProtKB-EC"/>
</dbReference>
<evidence type="ECO:0000313" key="3">
    <source>
        <dbReference type="Proteomes" id="UP000323917"/>
    </source>
</evidence>
<gene>
    <name evidence="2" type="ORF">Pr1d_44910</name>
</gene>
<organism evidence="2 3">
    <name type="scientific">Bythopirellula goksoeyrii</name>
    <dbReference type="NCBI Taxonomy" id="1400387"/>
    <lineage>
        <taxon>Bacteria</taxon>
        <taxon>Pseudomonadati</taxon>
        <taxon>Planctomycetota</taxon>
        <taxon>Planctomycetia</taxon>
        <taxon>Pirellulales</taxon>
        <taxon>Lacipirellulaceae</taxon>
        <taxon>Bythopirellula</taxon>
    </lineage>
</organism>
<dbReference type="Gene3D" id="3.40.50.12780">
    <property type="entry name" value="N-terminal domain of ligase-like"/>
    <property type="match status" value="1"/>
</dbReference>
<evidence type="ECO:0000259" key="1">
    <source>
        <dbReference type="Pfam" id="PF14535"/>
    </source>
</evidence>
<feature type="domain" description="AMP-dependent ligase C-terminal" evidence="1">
    <location>
        <begin position="344"/>
        <end position="428"/>
    </location>
</feature>
<dbReference type="InterPro" id="IPR028154">
    <property type="entry name" value="AMP-dep_Lig_C"/>
</dbReference>
<keyword evidence="3" id="KW-1185">Reference proteome</keyword>
<accession>A0A5B9QSM9</accession>
<dbReference type="PANTHER" id="PTHR43845:SF1">
    <property type="entry name" value="BLR5969 PROTEIN"/>
    <property type="match status" value="1"/>
</dbReference>
<proteinExistence type="predicted"/>
<dbReference type="InterPro" id="IPR042099">
    <property type="entry name" value="ANL_N_sf"/>
</dbReference>
<dbReference type="Pfam" id="PF14535">
    <property type="entry name" value="AMP-binding_C_2"/>
    <property type="match status" value="1"/>
</dbReference>
<dbReference type="Proteomes" id="UP000323917">
    <property type="component" value="Chromosome"/>
</dbReference>
<reference evidence="2 3" key="1">
    <citation type="submission" date="2019-08" db="EMBL/GenBank/DDBJ databases">
        <title>Deep-cultivation of Planctomycetes and their phenomic and genomic characterization uncovers novel biology.</title>
        <authorList>
            <person name="Wiegand S."/>
            <person name="Jogler M."/>
            <person name="Boedeker C."/>
            <person name="Pinto D."/>
            <person name="Vollmers J."/>
            <person name="Rivas-Marin E."/>
            <person name="Kohn T."/>
            <person name="Peeters S.H."/>
            <person name="Heuer A."/>
            <person name="Rast P."/>
            <person name="Oberbeckmann S."/>
            <person name="Bunk B."/>
            <person name="Jeske O."/>
            <person name="Meyerdierks A."/>
            <person name="Storesund J.E."/>
            <person name="Kallscheuer N."/>
            <person name="Luecker S."/>
            <person name="Lage O.M."/>
            <person name="Pohl T."/>
            <person name="Merkel B.J."/>
            <person name="Hornburger P."/>
            <person name="Mueller R.-W."/>
            <person name="Bruemmer F."/>
            <person name="Labrenz M."/>
            <person name="Spormann A.M."/>
            <person name="Op den Camp H."/>
            <person name="Overmann J."/>
            <person name="Amann R."/>
            <person name="Jetten M.S.M."/>
            <person name="Mascher T."/>
            <person name="Medema M.H."/>
            <person name="Devos D.P."/>
            <person name="Kaster A.-K."/>
            <person name="Ovreas L."/>
            <person name="Rohde M."/>
            <person name="Galperin M.Y."/>
            <person name="Jogler C."/>
        </authorList>
    </citation>
    <scope>NUCLEOTIDE SEQUENCE [LARGE SCALE GENOMIC DNA]</scope>
    <source>
        <strain evidence="2 3">Pr1d</strain>
    </source>
</reference>
<name>A0A5B9QSM9_9BACT</name>
<dbReference type="SUPFAM" id="SSF56801">
    <property type="entry name" value="Acetyl-CoA synthetase-like"/>
    <property type="match status" value="1"/>
</dbReference>
<protein>
    <submittedName>
        <fullName evidence="2">Phenylacetate-coenzyme A ligase</fullName>
        <ecNumber evidence="2">6.2.1.30</ecNumber>
    </submittedName>
</protein>
<dbReference type="PANTHER" id="PTHR43845">
    <property type="entry name" value="BLR5969 PROTEIN"/>
    <property type="match status" value="1"/>
</dbReference>
<dbReference type="KEGG" id="bgok:Pr1d_44910"/>
<evidence type="ECO:0000313" key="2">
    <source>
        <dbReference type="EMBL" id="QEG37151.1"/>
    </source>
</evidence>
<dbReference type="Gene3D" id="3.30.300.30">
    <property type="match status" value="1"/>
</dbReference>